<keyword evidence="2" id="KW-0732">Signal</keyword>
<keyword evidence="1" id="KW-0812">Transmembrane</keyword>
<feature type="signal peptide" evidence="2">
    <location>
        <begin position="1"/>
        <end position="23"/>
    </location>
</feature>
<keyword evidence="4" id="KW-1185">Reference proteome</keyword>
<dbReference type="EMBL" id="CM029045">
    <property type="protein sequence ID" value="KAG2600214.1"/>
    <property type="molecule type" value="Genomic_DNA"/>
</dbReference>
<organism evidence="3 4">
    <name type="scientific">Panicum virgatum</name>
    <name type="common">Blackwell switchgrass</name>
    <dbReference type="NCBI Taxonomy" id="38727"/>
    <lineage>
        <taxon>Eukaryota</taxon>
        <taxon>Viridiplantae</taxon>
        <taxon>Streptophyta</taxon>
        <taxon>Embryophyta</taxon>
        <taxon>Tracheophyta</taxon>
        <taxon>Spermatophyta</taxon>
        <taxon>Magnoliopsida</taxon>
        <taxon>Liliopsida</taxon>
        <taxon>Poales</taxon>
        <taxon>Poaceae</taxon>
        <taxon>PACMAD clade</taxon>
        <taxon>Panicoideae</taxon>
        <taxon>Panicodae</taxon>
        <taxon>Paniceae</taxon>
        <taxon>Panicinae</taxon>
        <taxon>Panicum</taxon>
        <taxon>Panicum sect. Hiantes</taxon>
    </lineage>
</organism>
<evidence type="ECO:0000313" key="3">
    <source>
        <dbReference type="EMBL" id="KAG2600214.1"/>
    </source>
</evidence>
<feature type="transmembrane region" description="Helical" evidence="1">
    <location>
        <begin position="227"/>
        <end position="248"/>
    </location>
</feature>
<evidence type="ECO:0000313" key="4">
    <source>
        <dbReference type="Proteomes" id="UP000823388"/>
    </source>
</evidence>
<proteinExistence type="predicted"/>
<feature type="transmembrane region" description="Helical" evidence="1">
    <location>
        <begin position="135"/>
        <end position="156"/>
    </location>
</feature>
<evidence type="ECO:0000256" key="2">
    <source>
        <dbReference type="SAM" id="SignalP"/>
    </source>
</evidence>
<dbReference type="AlphaFoldDB" id="A0A8T0SSQ9"/>
<feature type="transmembrane region" description="Helical" evidence="1">
    <location>
        <begin position="168"/>
        <end position="187"/>
    </location>
</feature>
<keyword evidence="1" id="KW-1133">Transmembrane helix</keyword>
<evidence type="ECO:0000256" key="1">
    <source>
        <dbReference type="SAM" id="Phobius"/>
    </source>
</evidence>
<keyword evidence="1" id="KW-0472">Membrane</keyword>
<accession>A0A8T0SSQ9</accession>
<feature type="transmembrane region" description="Helical" evidence="1">
    <location>
        <begin position="74"/>
        <end position="93"/>
    </location>
</feature>
<gene>
    <name evidence="3" type="ORF">PVAP13_5KG477900</name>
</gene>
<protein>
    <submittedName>
        <fullName evidence="3">Uncharacterized protein</fullName>
    </submittedName>
</protein>
<feature type="chain" id="PRO_5035729388" evidence="2">
    <location>
        <begin position="24"/>
        <end position="294"/>
    </location>
</feature>
<sequence length="294" mass="32960">MALWRVMLLLVVLLAVKVQYVSCPGDTWLKAATLASHLDTSAPAPQPNRNDICDNHTVSCQPAESSAAKAVVDFNSAVSSFFFIVPMIRVLRLEHNSRTESDTQFWWYLCFGSSGYIIWAYYFCGCSSFYQAAVFPIYVVSILGAIVHLILLLIATSLTFGVRDKRPIPLVLVPASSFFTAAVLWWVSELDWIGWWGFSLTALSHCFRLGATNYQDDFTFWLFDASIPIWLVNAIISAVGAVSGFLWLRHPQLCVSLEYKVTSYVIGVVRGVEVYLWCSRGITRVLSKIEGDQQ</sequence>
<dbReference type="OrthoDB" id="665483at2759"/>
<name>A0A8T0SSQ9_PANVG</name>
<reference evidence="3" key="1">
    <citation type="submission" date="2020-05" db="EMBL/GenBank/DDBJ databases">
        <title>WGS assembly of Panicum virgatum.</title>
        <authorList>
            <person name="Lovell J.T."/>
            <person name="Jenkins J."/>
            <person name="Shu S."/>
            <person name="Juenger T.E."/>
            <person name="Schmutz J."/>
        </authorList>
    </citation>
    <scope>NUCLEOTIDE SEQUENCE</scope>
    <source>
        <strain evidence="3">AP13</strain>
    </source>
</reference>
<feature type="transmembrane region" description="Helical" evidence="1">
    <location>
        <begin position="105"/>
        <end position="123"/>
    </location>
</feature>
<comment type="caution">
    <text evidence="3">The sequence shown here is derived from an EMBL/GenBank/DDBJ whole genome shotgun (WGS) entry which is preliminary data.</text>
</comment>
<dbReference type="Proteomes" id="UP000823388">
    <property type="component" value="Chromosome 5K"/>
</dbReference>